<dbReference type="InterPro" id="IPR032816">
    <property type="entry name" value="VTT_dom"/>
</dbReference>
<feature type="transmembrane region" description="Helical" evidence="6">
    <location>
        <begin position="125"/>
        <end position="147"/>
    </location>
</feature>
<evidence type="ECO:0000313" key="8">
    <source>
        <dbReference type="EMBL" id="EQB03227.1"/>
    </source>
</evidence>
<evidence type="ECO:0000313" key="9">
    <source>
        <dbReference type="Proteomes" id="UP000015524"/>
    </source>
</evidence>
<dbReference type="AlphaFoldDB" id="T0GRD4"/>
<dbReference type="PANTHER" id="PTHR42709">
    <property type="entry name" value="ALKALINE PHOSPHATASE LIKE PROTEIN"/>
    <property type="match status" value="1"/>
</dbReference>
<dbReference type="PATRIC" id="fig|1114964.3.peg.1317"/>
<reference evidence="8 9" key="1">
    <citation type="journal article" date="2013" name="Genome Announc.">
        <title>Draft Genome Sequence of a Hexachlorocyclohexane-Degrading Bacterium, Sphingobium baderi Strain LL03T.</title>
        <authorList>
            <person name="Kaur J."/>
            <person name="Verma H."/>
            <person name="Tripathi C."/>
            <person name="Khurana J.P."/>
            <person name="Lal R."/>
        </authorList>
    </citation>
    <scope>NUCLEOTIDE SEQUENCE [LARGE SCALE GENOMIC DNA]</scope>
    <source>
        <strain evidence="8 9">LL03</strain>
    </source>
</reference>
<dbReference type="eggNOG" id="COG0586">
    <property type="taxonomic scope" value="Bacteria"/>
</dbReference>
<feature type="transmembrane region" description="Helical" evidence="6">
    <location>
        <begin position="66"/>
        <end position="85"/>
    </location>
</feature>
<evidence type="ECO:0000259" key="7">
    <source>
        <dbReference type="Pfam" id="PF09335"/>
    </source>
</evidence>
<feature type="domain" description="VTT" evidence="7">
    <location>
        <begin position="44"/>
        <end position="173"/>
    </location>
</feature>
<accession>T0GRD4</accession>
<name>T0GRD4_9SPHN</name>
<evidence type="ECO:0000256" key="3">
    <source>
        <dbReference type="ARBA" id="ARBA00022692"/>
    </source>
</evidence>
<evidence type="ECO:0000256" key="4">
    <source>
        <dbReference type="ARBA" id="ARBA00022989"/>
    </source>
</evidence>
<feature type="transmembrane region" description="Helical" evidence="6">
    <location>
        <begin position="186"/>
        <end position="204"/>
    </location>
</feature>
<dbReference type="PANTHER" id="PTHR42709:SF6">
    <property type="entry name" value="UNDECAPRENYL PHOSPHATE TRANSPORTER A"/>
    <property type="match status" value="1"/>
</dbReference>
<dbReference type="Proteomes" id="UP000015524">
    <property type="component" value="Unassembled WGS sequence"/>
</dbReference>
<evidence type="ECO:0000256" key="6">
    <source>
        <dbReference type="SAM" id="Phobius"/>
    </source>
</evidence>
<keyword evidence="9" id="KW-1185">Reference proteome</keyword>
<keyword evidence="5 6" id="KW-0472">Membrane</keyword>
<evidence type="ECO:0000256" key="5">
    <source>
        <dbReference type="ARBA" id="ARBA00023136"/>
    </source>
</evidence>
<dbReference type="EMBL" id="ATIB01000043">
    <property type="protein sequence ID" value="EQB03227.1"/>
    <property type="molecule type" value="Genomic_DNA"/>
</dbReference>
<dbReference type="GO" id="GO:0005886">
    <property type="term" value="C:plasma membrane"/>
    <property type="evidence" value="ECO:0007669"/>
    <property type="project" value="UniProtKB-SubCell"/>
</dbReference>
<sequence length="213" mass="24144">MPRGWRHDGTALESMTDFVLRLIDAGGYWGIFLLMVLENVFPPVPSELIMGIGGIRVGQGRMEMEWLLLAGTIGTTVGNYFWYLVGHILGFGRLKPLVDRYGRWATLEWKDVEALDRLFGKYGQIVVFVFRFMPAFRTMISLPAGLFRMGHVRFLLWTTGGAFIWNVVLAYAGFLLGQNFRDIDKYVGPVATACVIGAVVIYLWRLATWKPRA</sequence>
<dbReference type="Pfam" id="PF09335">
    <property type="entry name" value="VTT_dom"/>
    <property type="match status" value="1"/>
</dbReference>
<keyword evidence="2" id="KW-1003">Cell membrane</keyword>
<comment type="subcellular location">
    <subcellularLocation>
        <location evidence="1">Cell membrane</location>
        <topology evidence="1">Multi-pass membrane protein</topology>
    </subcellularLocation>
</comment>
<comment type="caution">
    <text evidence="8">The sequence shown here is derived from an EMBL/GenBank/DDBJ whole genome shotgun (WGS) entry which is preliminary data.</text>
</comment>
<keyword evidence="4 6" id="KW-1133">Transmembrane helix</keyword>
<proteinExistence type="predicted"/>
<evidence type="ECO:0000256" key="1">
    <source>
        <dbReference type="ARBA" id="ARBA00004651"/>
    </source>
</evidence>
<dbReference type="InterPro" id="IPR051311">
    <property type="entry name" value="DedA_domain"/>
</dbReference>
<keyword evidence="3 6" id="KW-0812">Transmembrane</keyword>
<organism evidence="8 9">
    <name type="scientific">Sphingobium baderi LL03</name>
    <dbReference type="NCBI Taxonomy" id="1114964"/>
    <lineage>
        <taxon>Bacteria</taxon>
        <taxon>Pseudomonadati</taxon>
        <taxon>Pseudomonadota</taxon>
        <taxon>Alphaproteobacteria</taxon>
        <taxon>Sphingomonadales</taxon>
        <taxon>Sphingomonadaceae</taxon>
        <taxon>Sphingobium</taxon>
    </lineage>
</organism>
<feature type="transmembrane region" description="Helical" evidence="6">
    <location>
        <begin position="154"/>
        <end position="174"/>
    </location>
</feature>
<evidence type="ECO:0000256" key="2">
    <source>
        <dbReference type="ARBA" id="ARBA00022475"/>
    </source>
</evidence>
<gene>
    <name evidence="8" type="ORF">L485_06780</name>
</gene>
<protein>
    <submittedName>
        <fullName evidence="8">Alkaline phosphatase</fullName>
    </submittedName>
</protein>